<feature type="non-terminal residue" evidence="1">
    <location>
        <position position="1"/>
    </location>
</feature>
<dbReference type="Proteomes" id="UP000308600">
    <property type="component" value="Unassembled WGS sequence"/>
</dbReference>
<evidence type="ECO:0000313" key="2">
    <source>
        <dbReference type="Proteomes" id="UP000308600"/>
    </source>
</evidence>
<keyword evidence="2" id="KW-1185">Reference proteome</keyword>
<name>A0ACD3A0G4_9AGAR</name>
<sequence length="56" mass="6391">ERNRYFDSKVLSRQHAGVWEENSKIHIKDVKSFNINGESVEGVESEPFELKGDGVV</sequence>
<reference evidence="1 2" key="1">
    <citation type="journal article" date="2019" name="Nat. Ecol. Evol.">
        <title>Megaphylogeny resolves global patterns of mushroom evolution.</title>
        <authorList>
            <person name="Varga T."/>
            <person name="Krizsan K."/>
            <person name="Foldi C."/>
            <person name="Dima B."/>
            <person name="Sanchez-Garcia M."/>
            <person name="Sanchez-Ramirez S."/>
            <person name="Szollosi G.J."/>
            <person name="Szarkandi J.G."/>
            <person name="Papp V."/>
            <person name="Albert L."/>
            <person name="Andreopoulos W."/>
            <person name="Angelini C."/>
            <person name="Antonin V."/>
            <person name="Barry K.W."/>
            <person name="Bougher N.L."/>
            <person name="Buchanan P."/>
            <person name="Buyck B."/>
            <person name="Bense V."/>
            <person name="Catcheside P."/>
            <person name="Chovatia M."/>
            <person name="Cooper J."/>
            <person name="Damon W."/>
            <person name="Desjardin D."/>
            <person name="Finy P."/>
            <person name="Geml J."/>
            <person name="Haridas S."/>
            <person name="Hughes K."/>
            <person name="Justo A."/>
            <person name="Karasinski D."/>
            <person name="Kautmanova I."/>
            <person name="Kiss B."/>
            <person name="Kocsube S."/>
            <person name="Kotiranta H."/>
            <person name="LaButti K.M."/>
            <person name="Lechner B.E."/>
            <person name="Liimatainen K."/>
            <person name="Lipzen A."/>
            <person name="Lukacs Z."/>
            <person name="Mihaltcheva S."/>
            <person name="Morgado L.N."/>
            <person name="Niskanen T."/>
            <person name="Noordeloos M.E."/>
            <person name="Ohm R.A."/>
            <person name="Ortiz-Santana B."/>
            <person name="Ovrebo C."/>
            <person name="Racz N."/>
            <person name="Riley R."/>
            <person name="Savchenko A."/>
            <person name="Shiryaev A."/>
            <person name="Soop K."/>
            <person name="Spirin V."/>
            <person name="Szebenyi C."/>
            <person name="Tomsovsky M."/>
            <person name="Tulloss R.E."/>
            <person name="Uehling J."/>
            <person name="Grigoriev I.V."/>
            <person name="Vagvolgyi C."/>
            <person name="Papp T."/>
            <person name="Martin F.M."/>
            <person name="Miettinen O."/>
            <person name="Hibbett D.S."/>
            <person name="Nagy L.G."/>
        </authorList>
    </citation>
    <scope>NUCLEOTIDE SEQUENCE [LARGE SCALE GENOMIC DNA]</scope>
    <source>
        <strain evidence="1 2">NL-1719</strain>
    </source>
</reference>
<dbReference type="EMBL" id="ML209069">
    <property type="protein sequence ID" value="TFK59139.1"/>
    <property type="molecule type" value="Genomic_DNA"/>
</dbReference>
<protein>
    <submittedName>
        <fullName evidence="1">Uncharacterized protein</fullName>
    </submittedName>
</protein>
<evidence type="ECO:0000313" key="1">
    <source>
        <dbReference type="EMBL" id="TFK59139.1"/>
    </source>
</evidence>
<feature type="non-terminal residue" evidence="1">
    <location>
        <position position="56"/>
    </location>
</feature>
<organism evidence="1 2">
    <name type="scientific">Pluteus cervinus</name>
    <dbReference type="NCBI Taxonomy" id="181527"/>
    <lineage>
        <taxon>Eukaryota</taxon>
        <taxon>Fungi</taxon>
        <taxon>Dikarya</taxon>
        <taxon>Basidiomycota</taxon>
        <taxon>Agaricomycotina</taxon>
        <taxon>Agaricomycetes</taxon>
        <taxon>Agaricomycetidae</taxon>
        <taxon>Agaricales</taxon>
        <taxon>Pluteineae</taxon>
        <taxon>Pluteaceae</taxon>
        <taxon>Pluteus</taxon>
    </lineage>
</organism>
<accession>A0ACD3A0G4</accession>
<gene>
    <name evidence="1" type="ORF">BDN72DRAFT_742217</name>
</gene>
<proteinExistence type="predicted"/>